<dbReference type="Pfam" id="PF02771">
    <property type="entry name" value="Acyl-CoA_dh_N"/>
    <property type="match status" value="1"/>
</dbReference>
<evidence type="ECO:0000256" key="1">
    <source>
        <dbReference type="ARBA" id="ARBA00001974"/>
    </source>
</evidence>
<dbReference type="InterPro" id="IPR009075">
    <property type="entry name" value="AcylCo_DH/oxidase_C"/>
</dbReference>
<evidence type="ECO:0000259" key="8">
    <source>
        <dbReference type="Pfam" id="PF02770"/>
    </source>
</evidence>
<proteinExistence type="inferred from homology"/>
<keyword evidence="5 6" id="KW-0560">Oxidoreductase</keyword>
<evidence type="ECO:0000256" key="2">
    <source>
        <dbReference type="ARBA" id="ARBA00009347"/>
    </source>
</evidence>
<evidence type="ECO:0000256" key="6">
    <source>
        <dbReference type="RuleBase" id="RU362125"/>
    </source>
</evidence>
<dbReference type="InterPro" id="IPR013786">
    <property type="entry name" value="AcylCoA_DH/ox_N"/>
</dbReference>
<dbReference type="Pfam" id="PF02770">
    <property type="entry name" value="Acyl-CoA_dh_M"/>
    <property type="match status" value="1"/>
</dbReference>
<organism evidence="10 11">
    <name type="scientific">Aquipseudomonas ullengensis</name>
    <dbReference type="NCBI Taxonomy" id="2759166"/>
    <lineage>
        <taxon>Bacteria</taxon>
        <taxon>Pseudomonadati</taxon>
        <taxon>Pseudomonadota</taxon>
        <taxon>Gammaproteobacteria</taxon>
        <taxon>Pseudomonadales</taxon>
        <taxon>Pseudomonadaceae</taxon>
        <taxon>Aquipseudomonas</taxon>
    </lineage>
</organism>
<dbReference type="PANTHER" id="PTHR43884">
    <property type="entry name" value="ACYL-COA DEHYDROGENASE"/>
    <property type="match status" value="1"/>
</dbReference>
<dbReference type="InterPro" id="IPR006091">
    <property type="entry name" value="Acyl-CoA_Oxase/DH_mid-dom"/>
</dbReference>
<dbReference type="Gene3D" id="1.20.140.10">
    <property type="entry name" value="Butyryl-CoA Dehydrogenase, subunit A, domain 3"/>
    <property type="match status" value="1"/>
</dbReference>
<feature type="domain" description="Acyl-CoA oxidase/dehydrogenase middle" evidence="8">
    <location>
        <begin position="125"/>
        <end position="216"/>
    </location>
</feature>
<dbReference type="InterPro" id="IPR036250">
    <property type="entry name" value="AcylCo_DH-like_C"/>
</dbReference>
<dbReference type="GO" id="GO:0050660">
    <property type="term" value="F:flavin adenine dinucleotide binding"/>
    <property type="evidence" value="ECO:0007669"/>
    <property type="project" value="InterPro"/>
</dbReference>
<evidence type="ECO:0000256" key="5">
    <source>
        <dbReference type="ARBA" id="ARBA00023002"/>
    </source>
</evidence>
<evidence type="ECO:0000313" key="10">
    <source>
        <dbReference type="EMBL" id="MBB2497426.1"/>
    </source>
</evidence>
<dbReference type="InterPro" id="IPR009100">
    <property type="entry name" value="AcylCoA_DH/oxidase_NM_dom_sf"/>
</dbReference>
<gene>
    <name evidence="10" type="ORF">H3H51_20590</name>
</gene>
<keyword evidence="3 6" id="KW-0285">Flavoprotein</keyword>
<dbReference type="AlphaFoldDB" id="A0A7W4LQF6"/>
<evidence type="ECO:0000259" key="9">
    <source>
        <dbReference type="Pfam" id="PF02771"/>
    </source>
</evidence>
<dbReference type="Pfam" id="PF00441">
    <property type="entry name" value="Acyl-CoA_dh_1"/>
    <property type="match status" value="1"/>
</dbReference>
<evidence type="ECO:0000313" key="11">
    <source>
        <dbReference type="Proteomes" id="UP000542720"/>
    </source>
</evidence>
<sequence length="384" mass="42060">MDFQLNQEQTMLQDSVRRFMEDNCAFDKRASVVDKGSFDSSHWQQMADLGLLGLTVPEEFGGMNCSAVESALVMEEIGRVLCVEPFWAVAVLAAQTLIASRDAKAAPLLQALCLGELLPVLAHEEADARGNTAHVQTRATATAIDSGRWYLNGEKVAVVAGNVAELLIVSARTSGKHDDEQGISLFLVDPKSPGVERRDVRLIDNRWASHFYLRDVEVTQTNLLGATGLGFAALRRGIEQATVALCAEAVGIMERSLWITRDYLKTRKQFGQLLGDFQSLQHRMSEMLIELELSRGMLHYALSSLDKGSAERTLALSAAKAHIGKSGHFVCGQSIQLHGGIGVTEEYVIGHYFKRMTLINSALGSSMHHFEQMAAQERTTVAVA</sequence>
<dbReference type="SUPFAM" id="SSF47203">
    <property type="entry name" value="Acyl-CoA dehydrogenase C-terminal domain-like"/>
    <property type="match status" value="1"/>
</dbReference>
<dbReference type="GO" id="GO:0003995">
    <property type="term" value="F:acyl-CoA dehydrogenase activity"/>
    <property type="evidence" value="ECO:0007669"/>
    <property type="project" value="TreeGrafter"/>
</dbReference>
<dbReference type="PANTHER" id="PTHR43884:SF20">
    <property type="entry name" value="ACYL-COA DEHYDROGENASE FADE28"/>
    <property type="match status" value="1"/>
</dbReference>
<keyword evidence="4 6" id="KW-0274">FAD</keyword>
<dbReference type="Proteomes" id="UP000542720">
    <property type="component" value="Unassembled WGS sequence"/>
</dbReference>
<dbReference type="Gene3D" id="1.10.540.10">
    <property type="entry name" value="Acyl-CoA dehydrogenase/oxidase, N-terminal domain"/>
    <property type="match status" value="1"/>
</dbReference>
<protein>
    <submittedName>
        <fullName evidence="10">Acyl-CoA dehydrogenase family protein</fullName>
    </submittedName>
</protein>
<reference evidence="10 11" key="1">
    <citation type="submission" date="2020-08" db="EMBL/GenBank/DDBJ databases">
        <authorList>
            <person name="Kim C.M."/>
        </authorList>
    </citation>
    <scope>NUCLEOTIDE SEQUENCE [LARGE SCALE GENOMIC DNA]</scope>
    <source>
        <strain evidence="10 11">UL070</strain>
    </source>
</reference>
<evidence type="ECO:0000256" key="3">
    <source>
        <dbReference type="ARBA" id="ARBA00022630"/>
    </source>
</evidence>
<dbReference type="InterPro" id="IPR037069">
    <property type="entry name" value="AcylCoA_DH/ox_N_sf"/>
</dbReference>
<dbReference type="SUPFAM" id="SSF56645">
    <property type="entry name" value="Acyl-CoA dehydrogenase NM domain-like"/>
    <property type="match status" value="1"/>
</dbReference>
<evidence type="ECO:0000256" key="4">
    <source>
        <dbReference type="ARBA" id="ARBA00022827"/>
    </source>
</evidence>
<dbReference type="InterPro" id="IPR046373">
    <property type="entry name" value="Acyl-CoA_Oxase/DH_mid-dom_sf"/>
</dbReference>
<comment type="cofactor">
    <cofactor evidence="1 6">
        <name>FAD</name>
        <dbReference type="ChEBI" id="CHEBI:57692"/>
    </cofactor>
</comment>
<dbReference type="RefSeq" id="WP_183090955.1">
    <property type="nucleotide sequence ID" value="NZ_JACJUD010000008.1"/>
</dbReference>
<accession>A0A7W4LQF6</accession>
<comment type="similarity">
    <text evidence="2 6">Belongs to the acyl-CoA dehydrogenase family.</text>
</comment>
<dbReference type="Gene3D" id="2.40.110.10">
    <property type="entry name" value="Butyryl-CoA Dehydrogenase, subunit A, domain 2"/>
    <property type="match status" value="1"/>
</dbReference>
<dbReference type="EMBL" id="JACJUD010000008">
    <property type="protein sequence ID" value="MBB2497426.1"/>
    <property type="molecule type" value="Genomic_DNA"/>
</dbReference>
<comment type="caution">
    <text evidence="10">The sequence shown here is derived from an EMBL/GenBank/DDBJ whole genome shotgun (WGS) entry which is preliminary data.</text>
</comment>
<feature type="domain" description="Acyl-CoA dehydrogenase/oxidase C-terminal" evidence="7">
    <location>
        <begin position="230"/>
        <end position="375"/>
    </location>
</feature>
<keyword evidence="11" id="KW-1185">Reference proteome</keyword>
<feature type="domain" description="Acyl-CoA dehydrogenase/oxidase N-terminal" evidence="9">
    <location>
        <begin position="7"/>
        <end position="95"/>
    </location>
</feature>
<name>A0A7W4LQF6_9GAMM</name>
<dbReference type="CDD" id="cd00567">
    <property type="entry name" value="ACAD"/>
    <property type="match status" value="1"/>
</dbReference>
<evidence type="ECO:0000259" key="7">
    <source>
        <dbReference type="Pfam" id="PF00441"/>
    </source>
</evidence>